<gene>
    <name evidence="2" type="ORF">HPP92_013125</name>
</gene>
<name>A0A835V0B8_VANPL</name>
<dbReference type="EMBL" id="JADCNM010000006">
    <property type="protein sequence ID" value="KAG0478406.1"/>
    <property type="molecule type" value="Genomic_DNA"/>
</dbReference>
<organism evidence="2 3">
    <name type="scientific">Vanilla planifolia</name>
    <name type="common">Vanilla</name>
    <dbReference type="NCBI Taxonomy" id="51239"/>
    <lineage>
        <taxon>Eukaryota</taxon>
        <taxon>Viridiplantae</taxon>
        <taxon>Streptophyta</taxon>
        <taxon>Embryophyta</taxon>
        <taxon>Tracheophyta</taxon>
        <taxon>Spermatophyta</taxon>
        <taxon>Magnoliopsida</taxon>
        <taxon>Liliopsida</taxon>
        <taxon>Asparagales</taxon>
        <taxon>Orchidaceae</taxon>
        <taxon>Vanilloideae</taxon>
        <taxon>Vanilleae</taxon>
        <taxon>Vanilla</taxon>
    </lineage>
</organism>
<evidence type="ECO:0000256" key="1">
    <source>
        <dbReference type="SAM" id="MobiDB-lite"/>
    </source>
</evidence>
<reference evidence="2 3" key="1">
    <citation type="journal article" date="2020" name="Nat. Food">
        <title>A phased Vanilla planifolia genome enables genetic improvement of flavour and production.</title>
        <authorList>
            <person name="Hasing T."/>
            <person name="Tang H."/>
            <person name="Brym M."/>
            <person name="Khazi F."/>
            <person name="Huang T."/>
            <person name="Chambers A.H."/>
        </authorList>
    </citation>
    <scope>NUCLEOTIDE SEQUENCE [LARGE SCALE GENOMIC DNA]</scope>
    <source>
        <tissue evidence="2">Leaf</tissue>
    </source>
</reference>
<feature type="compositionally biased region" description="Basic and acidic residues" evidence="1">
    <location>
        <begin position="30"/>
        <end position="47"/>
    </location>
</feature>
<proteinExistence type="predicted"/>
<evidence type="ECO:0000313" key="2">
    <source>
        <dbReference type="EMBL" id="KAG0478406.1"/>
    </source>
</evidence>
<comment type="caution">
    <text evidence="2">The sequence shown here is derived from an EMBL/GenBank/DDBJ whole genome shotgun (WGS) entry which is preliminary data.</text>
</comment>
<sequence>MRPANEKASYASELSSGGSVRRACHAAGTHRQENHRRAPLRDGEMPPRRHLTTSSYVCVFRAMLRAGERNLPRAAKTGMEMPAAS</sequence>
<dbReference type="AlphaFoldDB" id="A0A835V0B8"/>
<dbReference type="Proteomes" id="UP000639772">
    <property type="component" value="Chromosome 6"/>
</dbReference>
<feature type="region of interest" description="Disordered" evidence="1">
    <location>
        <begin position="1"/>
        <end position="49"/>
    </location>
</feature>
<protein>
    <submittedName>
        <fullName evidence="2">Uncharacterized protein</fullName>
    </submittedName>
</protein>
<accession>A0A835V0B8</accession>
<evidence type="ECO:0000313" key="3">
    <source>
        <dbReference type="Proteomes" id="UP000639772"/>
    </source>
</evidence>